<keyword evidence="4" id="KW-0624">Polysaccharide degradation</keyword>
<evidence type="ECO:0000256" key="5">
    <source>
        <dbReference type="SAM" id="MobiDB-lite"/>
    </source>
</evidence>
<dbReference type="GO" id="GO:0031176">
    <property type="term" value="F:endo-1,4-beta-xylanase activity"/>
    <property type="evidence" value="ECO:0007669"/>
    <property type="project" value="UniProtKB-ARBA"/>
</dbReference>
<protein>
    <recommendedName>
        <fullName evidence="6">GH10 domain-containing protein</fullName>
    </recommendedName>
</protein>
<dbReference type="Gene3D" id="3.20.20.80">
    <property type="entry name" value="Glycosidases"/>
    <property type="match status" value="1"/>
</dbReference>
<feature type="domain" description="GH10" evidence="6">
    <location>
        <begin position="805"/>
        <end position="970"/>
    </location>
</feature>
<keyword evidence="2" id="KW-0378">Hydrolase</keyword>
<keyword evidence="3" id="KW-0119">Carbohydrate metabolism</keyword>
<dbReference type="SUPFAM" id="SSF51445">
    <property type="entry name" value="(Trans)glycosidases"/>
    <property type="match status" value="1"/>
</dbReference>
<evidence type="ECO:0000259" key="6">
    <source>
        <dbReference type="Pfam" id="PF00331"/>
    </source>
</evidence>
<name>A0A7S3WVH3_EMIHU</name>
<dbReference type="InterPro" id="IPR044846">
    <property type="entry name" value="GH10"/>
</dbReference>
<feature type="compositionally biased region" description="Pro residues" evidence="5">
    <location>
        <begin position="449"/>
        <end position="469"/>
    </location>
</feature>
<feature type="region of interest" description="Disordered" evidence="5">
    <location>
        <begin position="447"/>
        <end position="469"/>
    </location>
</feature>
<evidence type="ECO:0000256" key="3">
    <source>
        <dbReference type="ARBA" id="ARBA00023277"/>
    </source>
</evidence>
<dbReference type="AlphaFoldDB" id="A0A7S3WVH3"/>
<accession>A0A7S3WVH3</accession>
<dbReference type="InterPro" id="IPR008979">
    <property type="entry name" value="Galactose-bd-like_sf"/>
</dbReference>
<reference evidence="7" key="1">
    <citation type="submission" date="2021-01" db="EMBL/GenBank/DDBJ databases">
        <authorList>
            <person name="Corre E."/>
            <person name="Pelletier E."/>
            <person name="Niang G."/>
            <person name="Scheremetjew M."/>
            <person name="Finn R."/>
            <person name="Kale V."/>
            <person name="Holt S."/>
            <person name="Cochrane G."/>
            <person name="Meng A."/>
            <person name="Brown T."/>
            <person name="Cohen L."/>
        </authorList>
    </citation>
    <scope>NUCLEOTIDE SEQUENCE</scope>
    <source>
        <strain evidence="7">379</strain>
    </source>
</reference>
<evidence type="ECO:0000313" key="7">
    <source>
        <dbReference type="EMBL" id="CAE0579580.1"/>
    </source>
</evidence>
<dbReference type="SUPFAM" id="SSF49785">
    <property type="entry name" value="Galactose-binding domain-like"/>
    <property type="match status" value="2"/>
</dbReference>
<organism evidence="7">
    <name type="scientific">Emiliania huxleyi</name>
    <name type="common">Coccolithophore</name>
    <name type="synonym">Pontosphaera huxleyi</name>
    <dbReference type="NCBI Taxonomy" id="2903"/>
    <lineage>
        <taxon>Eukaryota</taxon>
        <taxon>Haptista</taxon>
        <taxon>Haptophyta</taxon>
        <taxon>Prymnesiophyceae</taxon>
        <taxon>Isochrysidales</taxon>
        <taxon>Noelaerhabdaceae</taxon>
        <taxon>Emiliania</taxon>
    </lineage>
</organism>
<evidence type="ECO:0000256" key="4">
    <source>
        <dbReference type="ARBA" id="ARBA00023326"/>
    </source>
</evidence>
<feature type="region of interest" description="Disordered" evidence="5">
    <location>
        <begin position="1089"/>
        <end position="1121"/>
    </location>
</feature>
<evidence type="ECO:0000256" key="1">
    <source>
        <dbReference type="ARBA" id="ARBA00007495"/>
    </source>
</evidence>
<dbReference type="PANTHER" id="PTHR31490:SF1">
    <property type="entry name" value="ENDO-1,4-BETA-XYLANASE 1"/>
    <property type="match status" value="1"/>
</dbReference>
<dbReference type="EMBL" id="HBIR01045656">
    <property type="protein sequence ID" value="CAE0579580.1"/>
    <property type="molecule type" value="Transcribed_RNA"/>
</dbReference>
<evidence type="ECO:0000256" key="2">
    <source>
        <dbReference type="ARBA" id="ARBA00022801"/>
    </source>
</evidence>
<dbReference type="GO" id="GO:0000272">
    <property type="term" value="P:polysaccharide catabolic process"/>
    <property type="evidence" value="ECO:0007669"/>
    <property type="project" value="UniProtKB-KW"/>
</dbReference>
<dbReference type="InterPro" id="IPR001000">
    <property type="entry name" value="GH10_dom"/>
</dbReference>
<dbReference type="Gene3D" id="2.60.120.260">
    <property type="entry name" value="Galactose-binding domain-like"/>
    <property type="match status" value="3"/>
</dbReference>
<gene>
    <name evidence="7" type="ORF">EHUX00137_LOCUS35658</name>
</gene>
<dbReference type="Pfam" id="PF00331">
    <property type="entry name" value="Glyco_hydro_10"/>
    <property type="match status" value="1"/>
</dbReference>
<dbReference type="InterPro" id="IPR017853">
    <property type="entry name" value="GH"/>
</dbReference>
<sequence>MPRVAHSAYQLTFWAKMLGPSSATPEVTFMDVDENYDWVGGAPVALSGEWQHIAMQPVSTFPKHKNHEIGIAFLVGSVQAEYHFDDIQLMELDVPSPPPPAPPPPPNVLLWCDGEGGPNPKHGPWGSWPWAVVSEGKTGAMSWDLSSAAAAHDGTYGYELRVAQTFDKDWYAMLTLPPFLVTDHQRVYSLTFWAKASANPKPRPHIAFQDEDNDYAYIDGAYLQLSAIWHKYTVQLVVPRALRGHNVITNLLLGSYTGTYYFDEFKVSNAEHVQPPPLPPSPPPSPPPNVLLRFDAEAYEIGAVNSQAWAEGKMHVVPQSQLARHAGEYGLLIEVERPFEVDWHAQVSFRPFSPPDVHHGFVLSFWARASTEGGAAGGAPKLVFHDADDSYVTLKKAVVPLTEDWSMFQVDLALPPHRAGHRVVVAFWVGEARGTYCVDDVEVTMTLPFEPPPPSPPGSRRPPSPAPSPAPGVLQLLLFEAGDEDVSSETLAPNGTWAVSIPDARAAHEGAKGLYVEVTRPWGVAQLAQLLLPRYVPHADRETLLHIAFYAKVEKLRATDPDPSVTVAFVDLHQNDALIAIEEVPLTFDWQLHYVVIDLKREHVGHSIRPYLYLGRHAGIYAFDEIEYKEIPIEDGMEWIQSAPERIQAHRMASFELSFLDRDGWPIDYGAASVRLVRHDFPFGVSLQTRREAGLSSRDHQWLLRAAAAHFWTGTLQTQLQWSHYEPAPGQVQDARAATEELLRWAAENRWLPLSASLFDGGHSDAGHWSNNVACKELTAHLHERVLRDLRSFGGAFGRYEVWKDSLRWRDWVERCGESLMHSAYSWAAQAAPQAELCTSESGILSSLTLTPAEAYHNSLWDLRARGVPVQAIGVQAHFDGEVDASTVKHRLDVLRELRMPVYITELTISGLDPAQQAYELEKFLRIAFSHEAVAGITLGQLWDDPRTTAAGANGPGLYTAGKQPKPGAERVDSLWRGEWHTEVTHEMTSRGREAGLLPLEAFYGTYAYELRHGEQLCAGEVELRREATVQPTRWQPHPPRATLVTVQCDWKGHWRYPIWATPALIASASVGCLFACYRKRAELTAKTPARARPGLGGRKSETRRQHQPLRTVEPVDEVSI</sequence>
<proteinExistence type="inferred from homology"/>
<comment type="similarity">
    <text evidence="1">Belongs to the glycosyl hydrolase 10 (cellulase F) family.</text>
</comment>
<dbReference type="PANTHER" id="PTHR31490">
    <property type="entry name" value="GLYCOSYL HYDROLASE"/>
    <property type="match status" value="1"/>
</dbReference>